<keyword evidence="5" id="KW-0378">Hydrolase</keyword>
<reference evidence="11 12" key="1">
    <citation type="journal article" date="2017" name="PLoS Biol.">
        <title>The sea cucumber genome provides insights into morphological evolution and visceral regeneration.</title>
        <authorList>
            <person name="Zhang X."/>
            <person name="Sun L."/>
            <person name="Yuan J."/>
            <person name="Sun Y."/>
            <person name="Gao Y."/>
            <person name="Zhang L."/>
            <person name="Li S."/>
            <person name="Dai H."/>
            <person name="Hamel J.F."/>
            <person name="Liu C."/>
            <person name="Yu Y."/>
            <person name="Liu S."/>
            <person name="Lin W."/>
            <person name="Guo K."/>
            <person name="Jin S."/>
            <person name="Xu P."/>
            <person name="Storey K.B."/>
            <person name="Huan P."/>
            <person name="Zhang T."/>
            <person name="Zhou Y."/>
            <person name="Zhang J."/>
            <person name="Lin C."/>
            <person name="Li X."/>
            <person name="Xing L."/>
            <person name="Huo D."/>
            <person name="Sun M."/>
            <person name="Wang L."/>
            <person name="Mercier A."/>
            <person name="Li F."/>
            <person name="Yang H."/>
            <person name="Xiang J."/>
        </authorList>
    </citation>
    <scope>NUCLEOTIDE SEQUENCE [LARGE SCALE GENOMIC DNA]</scope>
    <source>
        <strain evidence="11">Shaxun</strain>
        <tissue evidence="11">Muscle</tissue>
    </source>
</reference>
<name>A0A2G8LJM4_STIJA</name>
<evidence type="ECO:0000256" key="5">
    <source>
        <dbReference type="ARBA" id="ARBA00022801"/>
    </source>
</evidence>
<dbReference type="InterPro" id="IPR035952">
    <property type="entry name" value="Rhomboid-like_sf"/>
</dbReference>
<evidence type="ECO:0000256" key="2">
    <source>
        <dbReference type="ARBA" id="ARBA00009045"/>
    </source>
</evidence>
<evidence type="ECO:0000313" key="11">
    <source>
        <dbReference type="EMBL" id="PIK60454.1"/>
    </source>
</evidence>
<evidence type="ECO:0000259" key="10">
    <source>
        <dbReference type="Pfam" id="PF01694"/>
    </source>
</evidence>
<feature type="transmembrane region" description="Helical" evidence="9">
    <location>
        <begin position="51"/>
        <end position="70"/>
    </location>
</feature>
<dbReference type="GO" id="GO:0004252">
    <property type="term" value="F:serine-type endopeptidase activity"/>
    <property type="evidence" value="ECO:0007669"/>
    <property type="project" value="InterPro"/>
</dbReference>
<dbReference type="SUPFAM" id="SSF144091">
    <property type="entry name" value="Rhomboid-like"/>
    <property type="match status" value="1"/>
</dbReference>
<dbReference type="AlphaFoldDB" id="A0A2G8LJM4"/>
<comment type="similarity">
    <text evidence="2">Belongs to the peptidase S54 family.</text>
</comment>
<accession>A0A2G8LJM4</accession>
<sequence length="261" mass="30178">MASFLWKGIQLERRLGTLYFAYLIAVFSVLTNMVMVGVNIAAAEVLSDDSYLVSCAAGFSGVIFALKVLSTHYSPRDSQSIMGFINVPSRWACWIELVVIQLIVPRASFWSLSRDPSWSGVCQGTSEKYHGYWEQCNYQYWREEARSYRYQAGTSGYSERHQDDDDDDDGYRGQSEEEQIQEAMRRSRETAYPQRNGYQNDSGGQQRNEAPPSSGRDYQRLYPDLSSHQRQDNLPYPEEDSMPLPHSQDEIRRRRLARFDQ</sequence>
<evidence type="ECO:0000313" key="12">
    <source>
        <dbReference type="Proteomes" id="UP000230750"/>
    </source>
</evidence>
<keyword evidence="7 9" id="KW-0472">Membrane</keyword>
<keyword evidence="12" id="KW-1185">Reference proteome</keyword>
<organism evidence="11 12">
    <name type="scientific">Stichopus japonicus</name>
    <name type="common">Sea cucumber</name>
    <dbReference type="NCBI Taxonomy" id="307972"/>
    <lineage>
        <taxon>Eukaryota</taxon>
        <taxon>Metazoa</taxon>
        <taxon>Echinodermata</taxon>
        <taxon>Eleutherozoa</taxon>
        <taxon>Echinozoa</taxon>
        <taxon>Holothuroidea</taxon>
        <taxon>Aspidochirotacea</taxon>
        <taxon>Aspidochirotida</taxon>
        <taxon>Stichopodidae</taxon>
        <taxon>Apostichopus</taxon>
    </lineage>
</organism>
<comment type="subcellular location">
    <subcellularLocation>
        <location evidence="1">Membrane</location>
        <topology evidence="1">Multi-pass membrane protein</topology>
    </subcellularLocation>
</comment>
<feature type="domain" description="Peptidase S54 rhomboid" evidence="10">
    <location>
        <begin position="1"/>
        <end position="110"/>
    </location>
</feature>
<protein>
    <submittedName>
        <fullName evidence="11">Putative rhomboid-related protein 4</fullName>
    </submittedName>
</protein>
<evidence type="ECO:0000256" key="4">
    <source>
        <dbReference type="ARBA" id="ARBA00022692"/>
    </source>
</evidence>
<dbReference type="OrthoDB" id="10257275at2759"/>
<dbReference type="EMBL" id="MRZV01000056">
    <property type="protein sequence ID" value="PIK60454.1"/>
    <property type="molecule type" value="Genomic_DNA"/>
</dbReference>
<dbReference type="STRING" id="307972.A0A2G8LJM4"/>
<keyword evidence="6 9" id="KW-1133">Transmembrane helix</keyword>
<feature type="region of interest" description="Disordered" evidence="8">
    <location>
        <begin position="153"/>
        <end position="261"/>
    </location>
</feature>
<dbReference type="InterPro" id="IPR022764">
    <property type="entry name" value="Peptidase_S54_rhomboid_dom"/>
</dbReference>
<dbReference type="Pfam" id="PF01694">
    <property type="entry name" value="Rhomboid"/>
    <property type="match status" value="1"/>
</dbReference>
<evidence type="ECO:0000256" key="9">
    <source>
        <dbReference type="SAM" id="Phobius"/>
    </source>
</evidence>
<dbReference type="Proteomes" id="UP000230750">
    <property type="component" value="Unassembled WGS sequence"/>
</dbReference>
<keyword evidence="3" id="KW-0645">Protease</keyword>
<dbReference type="GO" id="GO:0006508">
    <property type="term" value="P:proteolysis"/>
    <property type="evidence" value="ECO:0007669"/>
    <property type="project" value="UniProtKB-KW"/>
</dbReference>
<evidence type="ECO:0000256" key="1">
    <source>
        <dbReference type="ARBA" id="ARBA00004141"/>
    </source>
</evidence>
<proteinExistence type="inferred from homology"/>
<evidence type="ECO:0000256" key="8">
    <source>
        <dbReference type="SAM" id="MobiDB-lite"/>
    </source>
</evidence>
<gene>
    <name evidence="11" type="ORF">BSL78_02635</name>
</gene>
<comment type="caution">
    <text evidence="11">The sequence shown here is derived from an EMBL/GenBank/DDBJ whole genome shotgun (WGS) entry which is preliminary data.</text>
</comment>
<feature type="transmembrane region" description="Helical" evidence="9">
    <location>
        <begin position="20"/>
        <end position="45"/>
    </location>
</feature>
<dbReference type="GO" id="GO:0016020">
    <property type="term" value="C:membrane"/>
    <property type="evidence" value="ECO:0007669"/>
    <property type="project" value="UniProtKB-SubCell"/>
</dbReference>
<dbReference type="PANTHER" id="PTHR43066:SF1">
    <property type="entry name" value="RHOMBOID PROTEIN 2"/>
    <property type="match status" value="1"/>
</dbReference>
<keyword evidence="4 9" id="KW-0812">Transmembrane</keyword>
<evidence type="ECO:0000256" key="3">
    <source>
        <dbReference type="ARBA" id="ARBA00022670"/>
    </source>
</evidence>
<feature type="compositionally biased region" description="Basic and acidic residues" evidence="8">
    <location>
        <begin position="247"/>
        <end position="261"/>
    </location>
</feature>
<feature type="compositionally biased region" description="Polar residues" evidence="8">
    <location>
        <begin position="196"/>
        <end position="208"/>
    </location>
</feature>
<dbReference type="PANTHER" id="PTHR43066">
    <property type="entry name" value="RHOMBOID-RELATED PROTEIN"/>
    <property type="match status" value="1"/>
</dbReference>
<dbReference type="Gene3D" id="1.20.1540.10">
    <property type="entry name" value="Rhomboid-like"/>
    <property type="match status" value="1"/>
</dbReference>
<evidence type="ECO:0000256" key="7">
    <source>
        <dbReference type="ARBA" id="ARBA00023136"/>
    </source>
</evidence>
<evidence type="ECO:0000256" key="6">
    <source>
        <dbReference type="ARBA" id="ARBA00022989"/>
    </source>
</evidence>